<dbReference type="EMBL" id="DS022306">
    <property type="protein sequence ID" value="OAJ41521.1"/>
    <property type="molecule type" value="Genomic_DNA"/>
</dbReference>
<feature type="compositionally biased region" description="Low complexity" evidence="6">
    <location>
        <begin position="45"/>
        <end position="62"/>
    </location>
</feature>
<organism evidence="7 8">
    <name type="scientific">Batrachochytrium dendrobatidis (strain JEL423)</name>
    <dbReference type="NCBI Taxonomy" id="403673"/>
    <lineage>
        <taxon>Eukaryota</taxon>
        <taxon>Fungi</taxon>
        <taxon>Fungi incertae sedis</taxon>
        <taxon>Chytridiomycota</taxon>
        <taxon>Chytridiomycota incertae sedis</taxon>
        <taxon>Chytridiomycetes</taxon>
        <taxon>Rhizophydiales</taxon>
        <taxon>Rhizophydiales incertae sedis</taxon>
        <taxon>Batrachochytrium</taxon>
    </lineage>
</organism>
<feature type="region of interest" description="Disordered" evidence="6">
    <location>
        <begin position="478"/>
        <end position="509"/>
    </location>
</feature>
<sequence>MSNMNNLQQYQLLQQQMSRNQSQQVSRTQSNTSFIPTGLGFNPINPSNTSTTGLSNTTINNSYTHSLPVSSNPSTAGTMNSPSALPTSMSNGNSNRIHQGFVNRTSMSVPVQSSTAFTNSLSVASNNTNSNSHAGFGQSFSTPATTLSHINTNQLNQQQLQMQLLFQQQQQLQQMQQRLGLTSPGSFSQTPISANNSDFKQQQLRQQLQHQKQLQQLQFQNNMPMASVISSSQLNALANQSSAPSMSNLSGSNMSLIQSVANQSLQSAPMLQQQQLQQLQQMQAWKLQQAAVMTSGNHHNNGIVNATTLPSNTPNYASALISPEQTTSIALNMMTASTSAPSHSSAAIMASTPTLGSFDSKFANSPSSSAGLVDNLAAPLFTVKSENESAIASNSGVNSSHVSGQSIVSTGTTAQSNAVAMLQYQQRLQQMQQFQQFQRMQLQQQSQFQTSQQLQQQIQAVSSTPLLQSQRLQLQQSNNATHAGSLTSTTNISTPFSASASTSVSDSSSAVNSNTLLHQQDPNVLSAFNQQQLEARRTSTSISKPAKPSSVRAQHRYIAEQRLIQQRNRMQITEQQQQSMIQQAIAKQQHNQQLVQLQQKRQQALLIQQAAQSQKRNQQSDLPPLLPSVNTYMPRLKTGETGLIHIITETKRKKSIWAEASTDEEEDDEDNDGDEGYNRRRNSKTNDKRFVGKSTIPTSVSAVSPADSLKNLQHRRKLRQTNHDYTKLNWYKLEPFCSTSELLVPIKVDFEVDGYRVCDAFTWNLNETAMTPEKFAEYMCLDLDLNIAAFGSLIAGRINAQLEDHRKIMESTDDVIPEDSRVPIKLNLKVGKMQLRDRFEWDLASSMSPERFAQIMVQDLRLGGEFAQMIAFSIREQIFRYKRSGVLDPSFAIEKPFRAEEEARGWSPSIDAYQNRTDDEDADLKGGRGLRLVVTWIIMHNRCLYYFVFIDEFDENYELLVDLDDVQHTLIKLLVRSRLL</sequence>
<dbReference type="OrthoDB" id="515064at2759"/>
<evidence type="ECO:0000256" key="2">
    <source>
        <dbReference type="ARBA" id="ARBA00010239"/>
    </source>
</evidence>
<dbReference type="VEuPathDB" id="FungiDB:BDEG_25104"/>
<evidence type="ECO:0000256" key="1">
    <source>
        <dbReference type="ARBA" id="ARBA00004123"/>
    </source>
</evidence>
<dbReference type="STRING" id="403673.A0A177WQ90"/>
<evidence type="ECO:0000256" key="5">
    <source>
        <dbReference type="ARBA" id="ARBA00023242"/>
    </source>
</evidence>
<proteinExistence type="inferred from homology"/>
<accession>A0A177WQ90</accession>
<feature type="compositionally biased region" description="Low complexity" evidence="6">
    <location>
        <begin position="497"/>
        <end position="509"/>
    </location>
</feature>
<feature type="compositionally biased region" description="Polar residues" evidence="6">
    <location>
        <begin position="25"/>
        <end position="35"/>
    </location>
</feature>
<feature type="compositionally biased region" description="Acidic residues" evidence="6">
    <location>
        <begin position="661"/>
        <end position="675"/>
    </location>
</feature>
<dbReference type="GO" id="GO:0006338">
    <property type="term" value="P:chromatin remodeling"/>
    <property type="evidence" value="ECO:0007669"/>
    <property type="project" value="InterPro"/>
</dbReference>
<comment type="subcellular location">
    <subcellularLocation>
        <location evidence="1">Nucleus</location>
    </subcellularLocation>
</comment>
<dbReference type="PANTHER" id="PTHR10019">
    <property type="entry name" value="SNF5"/>
    <property type="match status" value="1"/>
</dbReference>
<evidence type="ECO:0000313" key="7">
    <source>
        <dbReference type="EMBL" id="OAJ41521.1"/>
    </source>
</evidence>
<feature type="region of interest" description="Disordered" evidence="6">
    <location>
        <begin position="15"/>
        <end position="98"/>
    </location>
</feature>
<evidence type="ECO:0000256" key="3">
    <source>
        <dbReference type="ARBA" id="ARBA00023015"/>
    </source>
</evidence>
<keyword evidence="5" id="KW-0539">Nucleus</keyword>
<dbReference type="GO" id="GO:0000228">
    <property type="term" value="C:nuclear chromosome"/>
    <property type="evidence" value="ECO:0007669"/>
    <property type="project" value="InterPro"/>
</dbReference>
<protein>
    <recommendedName>
        <fullName evidence="9">SNF5-domain-containing protein</fullName>
    </recommendedName>
</protein>
<keyword evidence="4" id="KW-0804">Transcription</keyword>
<feature type="compositionally biased region" description="Low complexity" evidence="6">
    <location>
        <begin position="15"/>
        <end position="24"/>
    </location>
</feature>
<reference evidence="7 8" key="2">
    <citation type="submission" date="2016-05" db="EMBL/GenBank/DDBJ databases">
        <title>Lineage-specific infection strategies underlie the spectrum of fungal disease in amphibians.</title>
        <authorList>
            <person name="Cuomo C.A."/>
            <person name="Farrer R.A."/>
            <person name="James T."/>
            <person name="Longcore J."/>
            <person name="Birren B."/>
        </authorList>
    </citation>
    <scope>NUCLEOTIDE SEQUENCE [LARGE SCALE GENOMIC DNA]</scope>
    <source>
        <strain evidence="7 8">JEL423</strain>
    </source>
</reference>
<feature type="region of interest" description="Disordered" evidence="6">
    <location>
        <begin position="658"/>
        <end position="691"/>
    </location>
</feature>
<dbReference type="Pfam" id="PF04855">
    <property type="entry name" value="SNF5"/>
    <property type="match status" value="1"/>
</dbReference>
<evidence type="ECO:0008006" key="9">
    <source>
        <dbReference type="Google" id="ProtNLM"/>
    </source>
</evidence>
<evidence type="ECO:0000256" key="6">
    <source>
        <dbReference type="SAM" id="MobiDB-lite"/>
    </source>
</evidence>
<dbReference type="InterPro" id="IPR006939">
    <property type="entry name" value="SNF5"/>
</dbReference>
<dbReference type="AlphaFoldDB" id="A0A177WQ90"/>
<gene>
    <name evidence="7" type="ORF">BDEG_25104</name>
</gene>
<reference evidence="7 8" key="1">
    <citation type="submission" date="2006-10" db="EMBL/GenBank/DDBJ databases">
        <title>The Genome Sequence of Batrachochytrium dendrobatidis JEL423.</title>
        <authorList>
            <consortium name="The Broad Institute Genome Sequencing Platform"/>
            <person name="Birren B."/>
            <person name="Lander E."/>
            <person name="Galagan J."/>
            <person name="Cuomo C."/>
            <person name="Devon K."/>
            <person name="Jaffe D."/>
            <person name="Butler J."/>
            <person name="Alvarez P."/>
            <person name="Gnerre S."/>
            <person name="Grabherr M."/>
            <person name="Kleber M."/>
            <person name="Mauceli E."/>
            <person name="Brockman W."/>
            <person name="Young S."/>
            <person name="LaButti K."/>
            <person name="Sykes S."/>
            <person name="DeCaprio D."/>
            <person name="Crawford M."/>
            <person name="Koehrsen M."/>
            <person name="Engels R."/>
            <person name="Montgomery P."/>
            <person name="Pearson M."/>
            <person name="Howarth C."/>
            <person name="Larson L."/>
            <person name="White J."/>
            <person name="O'Leary S."/>
            <person name="Kodira C."/>
            <person name="Zeng Q."/>
            <person name="Yandava C."/>
            <person name="Alvarado L."/>
            <person name="Longcore J."/>
            <person name="James T."/>
        </authorList>
    </citation>
    <scope>NUCLEOTIDE SEQUENCE [LARGE SCALE GENOMIC DNA]</scope>
    <source>
        <strain evidence="7 8">JEL423</strain>
    </source>
</reference>
<comment type="similarity">
    <text evidence="2">Belongs to the SNF5 family.</text>
</comment>
<evidence type="ECO:0000313" key="8">
    <source>
        <dbReference type="Proteomes" id="UP000077115"/>
    </source>
</evidence>
<feature type="compositionally biased region" description="Polar residues" evidence="6">
    <location>
        <begin position="478"/>
        <end position="496"/>
    </location>
</feature>
<feature type="compositionally biased region" description="Polar residues" evidence="6">
    <location>
        <begin position="63"/>
        <end position="98"/>
    </location>
</feature>
<name>A0A177WQ90_BATDL</name>
<keyword evidence="3" id="KW-0805">Transcription regulation</keyword>
<evidence type="ECO:0000256" key="4">
    <source>
        <dbReference type="ARBA" id="ARBA00023163"/>
    </source>
</evidence>
<dbReference type="Proteomes" id="UP000077115">
    <property type="component" value="Unassembled WGS sequence"/>
</dbReference>